<dbReference type="Pfam" id="PF01190">
    <property type="entry name" value="Pollen_Ole_e_1"/>
    <property type="match status" value="1"/>
</dbReference>
<dbReference type="PANTHER" id="PTHR33470:SF4">
    <property type="entry name" value="OS01G0164025 PROTEIN"/>
    <property type="match status" value="1"/>
</dbReference>
<dbReference type="AlphaFoldDB" id="A0AAV0QQU9"/>
<organism evidence="2 3">
    <name type="scientific">Linum tenue</name>
    <dbReference type="NCBI Taxonomy" id="586396"/>
    <lineage>
        <taxon>Eukaryota</taxon>
        <taxon>Viridiplantae</taxon>
        <taxon>Streptophyta</taxon>
        <taxon>Embryophyta</taxon>
        <taxon>Tracheophyta</taxon>
        <taxon>Spermatophyta</taxon>
        <taxon>Magnoliopsida</taxon>
        <taxon>eudicotyledons</taxon>
        <taxon>Gunneridae</taxon>
        <taxon>Pentapetalae</taxon>
        <taxon>rosids</taxon>
        <taxon>fabids</taxon>
        <taxon>Malpighiales</taxon>
        <taxon>Linaceae</taxon>
        <taxon>Linum</taxon>
    </lineage>
</organism>
<evidence type="ECO:0000256" key="1">
    <source>
        <dbReference type="ARBA" id="ARBA00022729"/>
    </source>
</evidence>
<gene>
    <name evidence="2" type="ORF">LITE_LOCUS44527</name>
</gene>
<keyword evidence="1" id="KW-0732">Signal</keyword>
<comment type="caution">
    <text evidence="2">The sequence shown here is derived from an EMBL/GenBank/DDBJ whole genome shotgun (WGS) entry which is preliminary data.</text>
</comment>
<dbReference type="PANTHER" id="PTHR33470">
    <property type="entry name" value="OS01G0164075 PROTEIN"/>
    <property type="match status" value="1"/>
</dbReference>
<reference evidence="2" key="1">
    <citation type="submission" date="2022-08" db="EMBL/GenBank/DDBJ databases">
        <authorList>
            <person name="Gutierrez-Valencia J."/>
        </authorList>
    </citation>
    <scope>NUCLEOTIDE SEQUENCE</scope>
</reference>
<evidence type="ECO:0000313" key="2">
    <source>
        <dbReference type="EMBL" id="CAI0547825.1"/>
    </source>
</evidence>
<dbReference type="Proteomes" id="UP001154282">
    <property type="component" value="Unassembled WGS sequence"/>
</dbReference>
<name>A0AAV0QQU9_9ROSI</name>
<keyword evidence="3" id="KW-1185">Reference proteome</keyword>
<evidence type="ECO:0000313" key="3">
    <source>
        <dbReference type="Proteomes" id="UP001154282"/>
    </source>
</evidence>
<proteinExistence type="predicted"/>
<protein>
    <submittedName>
        <fullName evidence="2">Uncharacterized protein</fullName>
    </submittedName>
</protein>
<dbReference type="GO" id="GO:0071944">
    <property type="term" value="C:cell periphery"/>
    <property type="evidence" value="ECO:0007669"/>
    <property type="project" value="TreeGrafter"/>
</dbReference>
<accession>A0AAV0QQU9</accession>
<dbReference type="EMBL" id="CAMGYJ010000010">
    <property type="protein sequence ID" value="CAI0547825.1"/>
    <property type="molecule type" value="Genomic_DNA"/>
</dbReference>
<sequence>MTYQADEHDYFYAQLDGLKLSHMILDHPLQACTAKLVSSPVESCNVRTNLNYGIDGARLRFENKVLRSANYEVVIYAAGPLAFLSSKCLAEADQDYVHG</sequence>